<reference evidence="2" key="1">
    <citation type="journal article" date="2021" name="Proc. Natl. Acad. Sci. U.S.A.">
        <title>A Catalog of Tens of Thousands of Viruses from Human Metagenomes Reveals Hidden Associations with Chronic Diseases.</title>
        <authorList>
            <person name="Tisza M.J."/>
            <person name="Buck C.B."/>
        </authorList>
    </citation>
    <scope>NUCLEOTIDE SEQUENCE</scope>
    <source>
        <strain evidence="2">CtYh54</strain>
    </source>
</reference>
<keyword evidence="1" id="KW-0472">Membrane</keyword>
<keyword evidence="1" id="KW-1133">Transmembrane helix</keyword>
<accession>A0A8S5ME19</accession>
<protein>
    <submittedName>
        <fullName evidence="2">STIMATE family</fullName>
    </submittedName>
</protein>
<keyword evidence="1" id="KW-0812">Transmembrane</keyword>
<proteinExistence type="predicted"/>
<name>A0A8S5ME19_9CAUD</name>
<feature type="transmembrane region" description="Helical" evidence="1">
    <location>
        <begin position="49"/>
        <end position="69"/>
    </location>
</feature>
<feature type="transmembrane region" description="Helical" evidence="1">
    <location>
        <begin position="20"/>
        <end position="37"/>
    </location>
</feature>
<evidence type="ECO:0000256" key="1">
    <source>
        <dbReference type="SAM" id="Phobius"/>
    </source>
</evidence>
<dbReference type="EMBL" id="BK014884">
    <property type="protein sequence ID" value="DAD80468.1"/>
    <property type="molecule type" value="Genomic_DNA"/>
</dbReference>
<evidence type="ECO:0000313" key="2">
    <source>
        <dbReference type="EMBL" id="DAD80468.1"/>
    </source>
</evidence>
<sequence>MSVTKLSFKTCLSCSIDTTLGIGLFGSLSSLVTKIIGYPPIYHTYFKTCILFVLFGLGLSLIVSIALLISEAFGDSIGDRISSYIFKD</sequence>
<organism evidence="2">
    <name type="scientific">Siphoviridae sp. ctYh54</name>
    <dbReference type="NCBI Taxonomy" id="2826379"/>
    <lineage>
        <taxon>Viruses</taxon>
        <taxon>Duplodnaviria</taxon>
        <taxon>Heunggongvirae</taxon>
        <taxon>Uroviricota</taxon>
        <taxon>Caudoviricetes</taxon>
    </lineage>
</organism>